<evidence type="ECO:0008006" key="3">
    <source>
        <dbReference type="Google" id="ProtNLM"/>
    </source>
</evidence>
<protein>
    <recommendedName>
        <fullName evidence="3">Mitochondrial protein</fullName>
    </recommendedName>
</protein>
<accession>A0AAD8KXM1</accession>
<comment type="caution">
    <text evidence="1">The sequence shown here is derived from an EMBL/GenBank/DDBJ whole genome shotgun (WGS) entry which is preliminary data.</text>
</comment>
<sequence>MQFFKPSSVLFTMNLPSKILCNIPTRRTMILSALTADTPLGVAPHGFKTRHVTTMKDGLLLSQPKYAHDNLDWAGLLDSKPTHTPFSAYESFSSTDTPYHDVTKYRSFVVTLQYLTIIRPDISYAVNKVKSVFTSSDKLSLPVCHPKKSIAHKRAKHIDFDYHFIRELVSSDKLYTNFISFKLQVAGIFTKSLPRPQFEQFHYALGTSYTNLVVMKKVVRNYQNKYKQLFSRVEASDVLKDNVLKIGPDT</sequence>
<dbReference type="AlphaFoldDB" id="A0AAD8KXM1"/>
<reference evidence="1" key="1">
    <citation type="journal article" date="2023" name="bioRxiv">
        <title>Improved chromosome-level genome assembly for marigold (Tagetes erecta).</title>
        <authorList>
            <person name="Jiang F."/>
            <person name="Yuan L."/>
            <person name="Wang S."/>
            <person name="Wang H."/>
            <person name="Xu D."/>
            <person name="Wang A."/>
            <person name="Fan W."/>
        </authorList>
    </citation>
    <scope>NUCLEOTIDE SEQUENCE</scope>
    <source>
        <strain evidence="1">WSJ</strain>
        <tissue evidence="1">Leaf</tissue>
    </source>
</reference>
<proteinExistence type="predicted"/>
<gene>
    <name evidence="1" type="ORF">QVD17_16321</name>
</gene>
<keyword evidence="2" id="KW-1185">Reference proteome</keyword>
<dbReference type="Proteomes" id="UP001229421">
    <property type="component" value="Unassembled WGS sequence"/>
</dbReference>
<organism evidence="1 2">
    <name type="scientific">Tagetes erecta</name>
    <name type="common">African marigold</name>
    <dbReference type="NCBI Taxonomy" id="13708"/>
    <lineage>
        <taxon>Eukaryota</taxon>
        <taxon>Viridiplantae</taxon>
        <taxon>Streptophyta</taxon>
        <taxon>Embryophyta</taxon>
        <taxon>Tracheophyta</taxon>
        <taxon>Spermatophyta</taxon>
        <taxon>Magnoliopsida</taxon>
        <taxon>eudicotyledons</taxon>
        <taxon>Gunneridae</taxon>
        <taxon>Pentapetalae</taxon>
        <taxon>asterids</taxon>
        <taxon>campanulids</taxon>
        <taxon>Asterales</taxon>
        <taxon>Asteraceae</taxon>
        <taxon>Asteroideae</taxon>
        <taxon>Heliantheae alliance</taxon>
        <taxon>Tageteae</taxon>
        <taxon>Tagetes</taxon>
    </lineage>
</organism>
<name>A0AAD8KXM1_TARER</name>
<evidence type="ECO:0000313" key="2">
    <source>
        <dbReference type="Proteomes" id="UP001229421"/>
    </source>
</evidence>
<dbReference type="EMBL" id="JAUHHV010000004">
    <property type="protein sequence ID" value="KAK1427630.1"/>
    <property type="molecule type" value="Genomic_DNA"/>
</dbReference>
<evidence type="ECO:0000313" key="1">
    <source>
        <dbReference type="EMBL" id="KAK1427630.1"/>
    </source>
</evidence>